<keyword evidence="1" id="KW-1133">Transmembrane helix</keyword>
<keyword evidence="3" id="KW-1185">Reference proteome</keyword>
<evidence type="ECO:0000313" key="2">
    <source>
        <dbReference type="EMBL" id="AUD02073.1"/>
    </source>
</evidence>
<accession>A0A2K8YWU9</accession>
<sequence length="117" mass="13218">MLHKILLLEPTPFWFPDRWIGGISMIGAPLLLVLSQLLLLHFDFFFPQQLKAFDQHPAQVTTAYSLFLAGTIVLWPAIVTLAKLVGQKEPAWERWGGTMVMLGLFDLHELSTMASII</sequence>
<evidence type="ECO:0000313" key="3">
    <source>
        <dbReference type="Proteomes" id="UP000232883"/>
    </source>
</evidence>
<protein>
    <submittedName>
        <fullName evidence="2">Uncharacterized protein</fullName>
    </submittedName>
</protein>
<dbReference type="KEGG" id="spir:CWM47_09740"/>
<feature type="transmembrane region" description="Helical" evidence="1">
    <location>
        <begin position="62"/>
        <end position="85"/>
    </location>
</feature>
<proteinExistence type="predicted"/>
<keyword evidence="1" id="KW-0472">Membrane</keyword>
<gene>
    <name evidence="2" type="ORF">CWM47_09740</name>
</gene>
<reference evidence="2 3" key="1">
    <citation type="submission" date="2017-11" db="EMBL/GenBank/DDBJ databases">
        <title>Taxonomic description and genome sequences of Spirosoma HA7 sp. nov., isolated from pollen microhabitat of Corylus avellana.</title>
        <authorList>
            <person name="Ambika Manirajan B."/>
            <person name="Suarez C."/>
            <person name="Ratering S."/>
            <person name="Geissler-Plaum R."/>
            <person name="Cardinale M."/>
            <person name="Sylvia S."/>
        </authorList>
    </citation>
    <scope>NUCLEOTIDE SEQUENCE [LARGE SCALE GENOMIC DNA]</scope>
    <source>
        <strain evidence="2 3">HA7</strain>
    </source>
</reference>
<dbReference type="AlphaFoldDB" id="A0A2K8YWU9"/>
<keyword evidence="1" id="KW-0812">Transmembrane</keyword>
<feature type="transmembrane region" description="Helical" evidence="1">
    <location>
        <begin position="20"/>
        <end position="42"/>
    </location>
</feature>
<name>A0A2K8YWU9_9BACT</name>
<dbReference type="RefSeq" id="WP_100987793.1">
    <property type="nucleotide sequence ID" value="NZ_CP025096.1"/>
</dbReference>
<organism evidence="2 3">
    <name type="scientific">Spirosoma pollinicola</name>
    <dbReference type="NCBI Taxonomy" id="2057025"/>
    <lineage>
        <taxon>Bacteria</taxon>
        <taxon>Pseudomonadati</taxon>
        <taxon>Bacteroidota</taxon>
        <taxon>Cytophagia</taxon>
        <taxon>Cytophagales</taxon>
        <taxon>Cytophagaceae</taxon>
        <taxon>Spirosoma</taxon>
    </lineage>
</organism>
<evidence type="ECO:0000256" key="1">
    <source>
        <dbReference type="SAM" id="Phobius"/>
    </source>
</evidence>
<dbReference type="EMBL" id="CP025096">
    <property type="protein sequence ID" value="AUD02073.1"/>
    <property type="molecule type" value="Genomic_DNA"/>
</dbReference>
<dbReference type="Proteomes" id="UP000232883">
    <property type="component" value="Chromosome"/>
</dbReference>
<dbReference type="OrthoDB" id="3294110at2"/>